<evidence type="ECO:0000256" key="1">
    <source>
        <dbReference type="ARBA" id="ARBA00004651"/>
    </source>
</evidence>
<reference evidence="11" key="1">
    <citation type="journal article" date="2014" name="Front. Microbiol.">
        <title>High frequency of phylogenetically diverse reductive dehalogenase-homologous genes in deep subseafloor sedimentary metagenomes.</title>
        <authorList>
            <person name="Kawai M."/>
            <person name="Futagami T."/>
            <person name="Toyoda A."/>
            <person name="Takaki Y."/>
            <person name="Nishi S."/>
            <person name="Hori S."/>
            <person name="Arai W."/>
            <person name="Tsubouchi T."/>
            <person name="Morono Y."/>
            <person name="Uchiyama I."/>
            <person name="Ito T."/>
            <person name="Fujiyama A."/>
            <person name="Inagaki F."/>
            <person name="Takami H."/>
        </authorList>
    </citation>
    <scope>NUCLEOTIDE SEQUENCE</scope>
    <source>
        <strain evidence="11">Expedition CK06-06</strain>
    </source>
</reference>
<evidence type="ECO:0000256" key="6">
    <source>
        <dbReference type="ARBA" id="ARBA00022989"/>
    </source>
</evidence>
<dbReference type="PANTHER" id="PTHR12428">
    <property type="entry name" value="OXA1"/>
    <property type="match status" value="1"/>
</dbReference>
<feature type="transmembrane region" description="Helical" evidence="9">
    <location>
        <begin position="17"/>
        <end position="39"/>
    </location>
</feature>
<dbReference type="GO" id="GO:0032977">
    <property type="term" value="F:membrane insertase activity"/>
    <property type="evidence" value="ECO:0007669"/>
    <property type="project" value="InterPro"/>
</dbReference>
<evidence type="ECO:0000256" key="7">
    <source>
        <dbReference type="ARBA" id="ARBA00023136"/>
    </source>
</evidence>
<keyword evidence="8" id="KW-0143">Chaperone</keyword>
<dbReference type="GO" id="GO:0051205">
    <property type="term" value="P:protein insertion into membrane"/>
    <property type="evidence" value="ECO:0007669"/>
    <property type="project" value="TreeGrafter"/>
</dbReference>
<dbReference type="AlphaFoldDB" id="X1HX54"/>
<dbReference type="GO" id="GO:0005886">
    <property type="term" value="C:plasma membrane"/>
    <property type="evidence" value="ECO:0007669"/>
    <property type="project" value="UniProtKB-SubCell"/>
</dbReference>
<proteinExistence type="predicted"/>
<evidence type="ECO:0000256" key="5">
    <source>
        <dbReference type="ARBA" id="ARBA00022927"/>
    </source>
</evidence>
<feature type="non-terminal residue" evidence="11">
    <location>
        <position position="179"/>
    </location>
</feature>
<feature type="domain" description="Membrane insertase YidC/Oxa/ALB C-terminal" evidence="10">
    <location>
        <begin position="28"/>
        <end position="177"/>
    </location>
</feature>
<keyword evidence="7 9" id="KW-0472">Membrane</keyword>
<dbReference type="CDD" id="cd20070">
    <property type="entry name" value="5TM_YidC_Alb3"/>
    <property type="match status" value="1"/>
</dbReference>
<name>X1HX54_9ZZZZ</name>
<keyword evidence="3" id="KW-1003">Cell membrane</keyword>
<evidence type="ECO:0000256" key="4">
    <source>
        <dbReference type="ARBA" id="ARBA00022692"/>
    </source>
</evidence>
<dbReference type="GO" id="GO:0015031">
    <property type="term" value="P:protein transport"/>
    <property type="evidence" value="ECO:0007669"/>
    <property type="project" value="UniProtKB-KW"/>
</dbReference>
<protein>
    <recommendedName>
        <fullName evidence="10">Membrane insertase YidC/Oxa/ALB C-terminal domain-containing protein</fullName>
    </recommendedName>
</protein>
<comment type="caution">
    <text evidence="11">The sequence shown here is derived from an EMBL/GenBank/DDBJ whole genome shotgun (WGS) entry which is preliminary data.</text>
</comment>
<sequence length="179" mass="20209">MGEIWDLIILQPVLNSLVVLSSVLFSNFGLTIIGLTIIIRGAMYPLTVRQLRSTKAMQSLQPKLTELRQKYAKDKQKLAKEQMQLYKESGVSPAGCLLPMLIQMPIWIALYQSIMMALAVAPEGLLNLSRYLYSWPVVYSTLPLGSEFLWLNLAIPDRLFLLPILVGGTMWLQQKMVTP</sequence>
<evidence type="ECO:0000256" key="2">
    <source>
        <dbReference type="ARBA" id="ARBA00022448"/>
    </source>
</evidence>
<evidence type="ECO:0000256" key="3">
    <source>
        <dbReference type="ARBA" id="ARBA00022475"/>
    </source>
</evidence>
<evidence type="ECO:0000313" key="11">
    <source>
        <dbReference type="EMBL" id="GAH61650.1"/>
    </source>
</evidence>
<organism evidence="11">
    <name type="scientific">marine sediment metagenome</name>
    <dbReference type="NCBI Taxonomy" id="412755"/>
    <lineage>
        <taxon>unclassified sequences</taxon>
        <taxon>metagenomes</taxon>
        <taxon>ecological metagenomes</taxon>
    </lineage>
</organism>
<keyword evidence="4 9" id="KW-0812">Transmembrane</keyword>
<dbReference type="PANTHER" id="PTHR12428:SF65">
    <property type="entry name" value="CYTOCHROME C OXIDASE ASSEMBLY PROTEIN COX18, MITOCHONDRIAL"/>
    <property type="match status" value="1"/>
</dbReference>
<keyword evidence="2" id="KW-0813">Transport</keyword>
<dbReference type="InterPro" id="IPR001708">
    <property type="entry name" value="YidC/ALB3/OXA1/COX18"/>
</dbReference>
<evidence type="ECO:0000256" key="9">
    <source>
        <dbReference type="SAM" id="Phobius"/>
    </source>
</evidence>
<keyword evidence="5" id="KW-0653">Protein transport</keyword>
<evidence type="ECO:0000256" key="8">
    <source>
        <dbReference type="ARBA" id="ARBA00023186"/>
    </source>
</evidence>
<gene>
    <name evidence="11" type="ORF">S03H2_29318</name>
</gene>
<dbReference type="EMBL" id="BARU01017687">
    <property type="protein sequence ID" value="GAH61650.1"/>
    <property type="molecule type" value="Genomic_DNA"/>
</dbReference>
<comment type="subcellular location">
    <subcellularLocation>
        <location evidence="1">Cell membrane</location>
        <topology evidence="1">Multi-pass membrane protein</topology>
    </subcellularLocation>
</comment>
<evidence type="ECO:0000259" key="10">
    <source>
        <dbReference type="Pfam" id="PF02096"/>
    </source>
</evidence>
<dbReference type="Pfam" id="PF02096">
    <property type="entry name" value="60KD_IMP"/>
    <property type="match status" value="1"/>
</dbReference>
<dbReference type="NCBIfam" id="TIGR03592">
    <property type="entry name" value="yidC_oxa1_cterm"/>
    <property type="match status" value="1"/>
</dbReference>
<dbReference type="InterPro" id="IPR028055">
    <property type="entry name" value="YidC/Oxa/ALB_C"/>
</dbReference>
<keyword evidence="6 9" id="KW-1133">Transmembrane helix</keyword>
<accession>X1HX54</accession>
<dbReference type="InterPro" id="IPR047196">
    <property type="entry name" value="YidC_ALB_C"/>
</dbReference>